<dbReference type="InterPro" id="IPR005814">
    <property type="entry name" value="Aminotrans_3"/>
</dbReference>
<evidence type="ECO:0000256" key="3">
    <source>
        <dbReference type="ARBA" id="ARBA00022679"/>
    </source>
</evidence>
<reference evidence="6" key="1">
    <citation type="journal article" date="2020" name="mSystems">
        <title>Genome- and Community-Level Interaction Insights into Carbon Utilization and Element Cycling Functions of Hydrothermarchaeota in Hydrothermal Sediment.</title>
        <authorList>
            <person name="Zhou Z."/>
            <person name="Liu Y."/>
            <person name="Xu W."/>
            <person name="Pan J."/>
            <person name="Luo Z.H."/>
            <person name="Li M."/>
        </authorList>
    </citation>
    <scope>NUCLEOTIDE SEQUENCE [LARGE SCALE GENOMIC DNA]</scope>
    <source>
        <strain evidence="6">SpSt-1217</strain>
    </source>
</reference>
<dbReference type="Gene3D" id="3.90.1150.10">
    <property type="entry name" value="Aspartate Aminotransferase, domain 1"/>
    <property type="match status" value="1"/>
</dbReference>
<keyword evidence="3" id="KW-0808">Transferase</keyword>
<dbReference type="Pfam" id="PF00202">
    <property type="entry name" value="Aminotran_3"/>
    <property type="match status" value="1"/>
</dbReference>
<comment type="similarity">
    <text evidence="5">Belongs to the class-III pyridoxal-phosphate-dependent aminotransferase family.</text>
</comment>
<evidence type="ECO:0000256" key="4">
    <source>
        <dbReference type="ARBA" id="ARBA00022898"/>
    </source>
</evidence>
<proteinExistence type="inferred from homology"/>
<dbReference type="InterPro" id="IPR015422">
    <property type="entry name" value="PyrdxlP-dep_Trfase_small"/>
</dbReference>
<dbReference type="GO" id="GO:0008483">
    <property type="term" value="F:transaminase activity"/>
    <property type="evidence" value="ECO:0007669"/>
    <property type="project" value="UniProtKB-KW"/>
</dbReference>
<evidence type="ECO:0000313" key="6">
    <source>
        <dbReference type="EMBL" id="HDR52845.1"/>
    </source>
</evidence>
<dbReference type="GO" id="GO:0042802">
    <property type="term" value="F:identical protein binding"/>
    <property type="evidence" value="ECO:0007669"/>
    <property type="project" value="TreeGrafter"/>
</dbReference>
<organism evidence="6">
    <name type="scientific">Mariniphaga anaerophila</name>
    <dbReference type="NCBI Taxonomy" id="1484053"/>
    <lineage>
        <taxon>Bacteria</taxon>
        <taxon>Pseudomonadati</taxon>
        <taxon>Bacteroidota</taxon>
        <taxon>Bacteroidia</taxon>
        <taxon>Marinilabiliales</taxon>
        <taxon>Prolixibacteraceae</taxon>
        <taxon>Mariniphaga</taxon>
    </lineage>
</organism>
<dbReference type="PANTHER" id="PTHR11986:SF79">
    <property type="entry name" value="ACETYLORNITHINE AMINOTRANSFERASE, MITOCHONDRIAL"/>
    <property type="match status" value="1"/>
</dbReference>
<dbReference type="PANTHER" id="PTHR11986">
    <property type="entry name" value="AMINOTRANSFERASE CLASS III"/>
    <property type="match status" value="1"/>
</dbReference>
<comment type="caution">
    <text evidence="6">The sequence shown here is derived from an EMBL/GenBank/DDBJ whole genome shotgun (WGS) entry which is preliminary data.</text>
</comment>
<dbReference type="EMBL" id="DSDK01000825">
    <property type="protein sequence ID" value="HDR52845.1"/>
    <property type="molecule type" value="Genomic_DNA"/>
</dbReference>
<dbReference type="InterPro" id="IPR015421">
    <property type="entry name" value="PyrdxlP-dep_Trfase_major"/>
</dbReference>
<dbReference type="CDD" id="cd00610">
    <property type="entry name" value="OAT_like"/>
    <property type="match status" value="1"/>
</dbReference>
<evidence type="ECO:0000256" key="1">
    <source>
        <dbReference type="ARBA" id="ARBA00001933"/>
    </source>
</evidence>
<dbReference type="FunFam" id="3.40.640.10:FF:000100">
    <property type="entry name" value="Putative acetylornithine aminotransferase"/>
    <property type="match status" value="1"/>
</dbReference>
<name>A0A831LP05_9BACT</name>
<protein>
    <submittedName>
        <fullName evidence="6">Aminotransferase class III-fold pyridoxal phosphate-dependent enzyme</fullName>
    </submittedName>
</protein>
<dbReference type="Proteomes" id="UP000886047">
    <property type="component" value="Unassembled WGS sequence"/>
</dbReference>
<dbReference type="AlphaFoldDB" id="A0A831LP05"/>
<dbReference type="InterPro" id="IPR049704">
    <property type="entry name" value="Aminotrans_3_PPA_site"/>
</dbReference>
<keyword evidence="2 6" id="KW-0032">Aminotransferase</keyword>
<dbReference type="Gene3D" id="3.40.640.10">
    <property type="entry name" value="Type I PLP-dependent aspartate aminotransferase-like (Major domain)"/>
    <property type="match status" value="1"/>
</dbReference>
<sequence>MKLFDVYPLFNITPVKAEGCYVWDSEGNKYLDLYGGHAVISIGHSHPHYVSLISEQLKKIGFYSNSIQNPLQQELAGKLGKLSGYVDYQLFLCNSGAEANENAIKLASFVTGRKRFVSYKKAFHGRTSAAVALTDNPKIIAPVNETKNAVILPFNDLQATEAELKTGQVAAVIIEGIQGIGGINIPDVHFFEGLKELTEKYGSLLILDEIQSGYGRSGRFFAHQYADVNPDIITIAKGMGNGFPIGGALIQPEIKPWPGMLGTTFGGNHLACAAGIAVLDVLENEKLIQNAEETGNYLMEKLAELSSDIQIRGKGLMIGLEFGNPVSELRKKLLFEHKIFTGVSGQNMIRLLPPLSLSKKEADIFLETFTKAFAEVSASLIK</sequence>
<dbReference type="InterPro" id="IPR050103">
    <property type="entry name" value="Class-III_PLP-dep_AT"/>
</dbReference>
<keyword evidence="4 5" id="KW-0663">Pyridoxal phosphate</keyword>
<dbReference type="InterPro" id="IPR015424">
    <property type="entry name" value="PyrdxlP-dep_Trfase"/>
</dbReference>
<dbReference type="SUPFAM" id="SSF53383">
    <property type="entry name" value="PLP-dependent transferases"/>
    <property type="match status" value="1"/>
</dbReference>
<dbReference type="PIRSF" id="PIRSF000521">
    <property type="entry name" value="Transaminase_4ab_Lys_Orn"/>
    <property type="match status" value="1"/>
</dbReference>
<dbReference type="GO" id="GO:0030170">
    <property type="term" value="F:pyridoxal phosphate binding"/>
    <property type="evidence" value="ECO:0007669"/>
    <property type="project" value="InterPro"/>
</dbReference>
<evidence type="ECO:0000256" key="5">
    <source>
        <dbReference type="RuleBase" id="RU003560"/>
    </source>
</evidence>
<accession>A0A831LP05</accession>
<gene>
    <name evidence="6" type="ORF">ENN90_14705</name>
</gene>
<dbReference type="PROSITE" id="PS00600">
    <property type="entry name" value="AA_TRANSFER_CLASS_3"/>
    <property type="match status" value="1"/>
</dbReference>
<evidence type="ECO:0000256" key="2">
    <source>
        <dbReference type="ARBA" id="ARBA00022576"/>
    </source>
</evidence>
<comment type="cofactor">
    <cofactor evidence="1">
        <name>pyridoxal 5'-phosphate</name>
        <dbReference type="ChEBI" id="CHEBI:597326"/>
    </cofactor>
</comment>